<dbReference type="RefSeq" id="WP_317490121.1">
    <property type="nucleotide sequence ID" value="NZ_CP136051.1"/>
</dbReference>
<dbReference type="InterPro" id="IPR014922">
    <property type="entry name" value="YdhG-like"/>
</dbReference>
<proteinExistence type="predicted"/>
<keyword evidence="3" id="KW-1185">Reference proteome</keyword>
<protein>
    <submittedName>
        <fullName evidence="2">DUF1801 domain-containing protein</fullName>
    </submittedName>
</protein>
<dbReference type="SUPFAM" id="SSF159888">
    <property type="entry name" value="YdhG-like"/>
    <property type="match status" value="1"/>
</dbReference>
<dbReference type="Proteomes" id="UP001302349">
    <property type="component" value="Chromosome"/>
</dbReference>
<evidence type="ECO:0000313" key="3">
    <source>
        <dbReference type="Proteomes" id="UP001302349"/>
    </source>
</evidence>
<name>A0ABZ0IQW0_9BACT</name>
<dbReference type="Gene3D" id="3.90.1150.200">
    <property type="match status" value="1"/>
</dbReference>
<feature type="domain" description="YdhG-like" evidence="1">
    <location>
        <begin position="20"/>
        <end position="110"/>
    </location>
</feature>
<accession>A0ABZ0IQW0</accession>
<organism evidence="2 3">
    <name type="scientific">Imperialibacter roseus</name>
    <dbReference type="NCBI Taxonomy" id="1324217"/>
    <lineage>
        <taxon>Bacteria</taxon>
        <taxon>Pseudomonadati</taxon>
        <taxon>Bacteroidota</taxon>
        <taxon>Cytophagia</taxon>
        <taxon>Cytophagales</taxon>
        <taxon>Flammeovirgaceae</taxon>
        <taxon>Imperialibacter</taxon>
    </lineage>
</organism>
<dbReference type="Pfam" id="PF08818">
    <property type="entry name" value="DUF1801"/>
    <property type="match status" value="1"/>
</dbReference>
<evidence type="ECO:0000313" key="2">
    <source>
        <dbReference type="EMBL" id="WOK07443.1"/>
    </source>
</evidence>
<evidence type="ECO:0000259" key="1">
    <source>
        <dbReference type="Pfam" id="PF08818"/>
    </source>
</evidence>
<gene>
    <name evidence="2" type="ORF">RT717_02255</name>
</gene>
<dbReference type="EMBL" id="CP136051">
    <property type="protein sequence ID" value="WOK07443.1"/>
    <property type="molecule type" value="Genomic_DNA"/>
</dbReference>
<reference evidence="2 3" key="1">
    <citation type="journal article" date="2023" name="Microbiol. Resour. Announc.">
        <title>Complete Genome Sequence of Imperialibacter roseus strain P4T.</title>
        <authorList>
            <person name="Tizabi D.R."/>
            <person name="Bachvaroff T."/>
            <person name="Hill R.T."/>
        </authorList>
    </citation>
    <scope>NUCLEOTIDE SEQUENCE [LARGE SCALE GENOMIC DNA]</scope>
    <source>
        <strain evidence="2 3">P4T</strain>
    </source>
</reference>
<sequence length="124" mass="13893">MGAKFKSVDEYIGTFPEEVQSILTALRQTIKQAAPQAEELISYNMPAFKQNGFLVSYAAWKKHIGMYPVPAGDQAFQKAIAPFTTEKSTAQFPLNQPMPLKLIAQLVAFRLKENNQRVQSTSKK</sequence>